<name>A0A553JZD6_9ACTN</name>
<dbReference type="InterPro" id="IPR030395">
    <property type="entry name" value="GP_PDE_dom"/>
</dbReference>
<dbReference type="InterPro" id="IPR017946">
    <property type="entry name" value="PLC-like_Pdiesterase_TIM-brl"/>
</dbReference>
<dbReference type="Proteomes" id="UP000317638">
    <property type="component" value="Unassembled WGS sequence"/>
</dbReference>
<keyword evidence="3" id="KW-1185">Reference proteome</keyword>
<dbReference type="PANTHER" id="PTHR46211">
    <property type="entry name" value="GLYCEROPHOSPHORYL DIESTER PHOSPHODIESTERASE"/>
    <property type="match status" value="1"/>
</dbReference>
<dbReference type="OrthoDB" id="9758957at2"/>
<dbReference type="GO" id="GO:0006629">
    <property type="term" value="P:lipid metabolic process"/>
    <property type="evidence" value="ECO:0007669"/>
    <property type="project" value="InterPro"/>
</dbReference>
<dbReference type="Pfam" id="PF03009">
    <property type="entry name" value="GDPD"/>
    <property type="match status" value="1"/>
</dbReference>
<dbReference type="CDD" id="cd08563">
    <property type="entry name" value="GDPD_TtGDE_like"/>
    <property type="match status" value="1"/>
</dbReference>
<evidence type="ECO:0000259" key="1">
    <source>
        <dbReference type="PROSITE" id="PS51704"/>
    </source>
</evidence>
<accession>A0A553JZD6</accession>
<evidence type="ECO:0000313" key="2">
    <source>
        <dbReference type="EMBL" id="TRY17822.1"/>
    </source>
</evidence>
<dbReference type="AlphaFoldDB" id="A0A553JZD6"/>
<comment type="caution">
    <text evidence="2">The sequence shown here is derived from an EMBL/GenBank/DDBJ whole genome shotgun (WGS) entry which is preliminary data.</text>
</comment>
<dbReference type="PANTHER" id="PTHR46211:SF1">
    <property type="entry name" value="GLYCEROPHOSPHODIESTER PHOSPHODIESTERASE, CYTOPLASMIC"/>
    <property type="match status" value="1"/>
</dbReference>
<organism evidence="2 3">
    <name type="scientific">Tessaracoccus rhinocerotis</name>
    <dbReference type="NCBI Taxonomy" id="1689449"/>
    <lineage>
        <taxon>Bacteria</taxon>
        <taxon>Bacillati</taxon>
        <taxon>Actinomycetota</taxon>
        <taxon>Actinomycetes</taxon>
        <taxon>Propionibacteriales</taxon>
        <taxon>Propionibacteriaceae</taxon>
        <taxon>Tessaracoccus</taxon>
    </lineage>
</organism>
<dbReference type="SUPFAM" id="SSF51695">
    <property type="entry name" value="PLC-like phosphodiesterases"/>
    <property type="match status" value="1"/>
</dbReference>
<dbReference type="GO" id="GO:0008081">
    <property type="term" value="F:phosphoric diester hydrolase activity"/>
    <property type="evidence" value="ECO:0007669"/>
    <property type="project" value="InterPro"/>
</dbReference>
<dbReference type="RefSeq" id="WP_143938562.1">
    <property type="nucleotide sequence ID" value="NZ_VKKG01000004.1"/>
</dbReference>
<dbReference type="Gene3D" id="3.20.20.190">
    <property type="entry name" value="Phosphatidylinositol (PI) phosphodiesterase"/>
    <property type="match status" value="1"/>
</dbReference>
<evidence type="ECO:0000313" key="3">
    <source>
        <dbReference type="Proteomes" id="UP000317638"/>
    </source>
</evidence>
<sequence>MTEIWGHRGAPAYAPENTLPSFELALEHGVDGVEFDVQRSADGVLVVVHDESISRTSNGVGRVPDLTYEELRRCDFSNGFVGFRNTRIPTLRETLELLGSAGVRINIELKNGVQPYPGMELEVLELVQEMELLDRVVISSFNHVSLAALRTLVPPENLGLLYTAQVFDPWRYAQYFGAGAIHPYHLVLDQPDFMWLCHEAGIRVHTWTADEDKDVEHLTRIGVDAIITNLPDRARRVSRRTR</sequence>
<proteinExistence type="predicted"/>
<dbReference type="EMBL" id="VKKG01000004">
    <property type="protein sequence ID" value="TRY17822.1"/>
    <property type="molecule type" value="Genomic_DNA"/>
</dbReference>
<reference evidence="2 3" key="1">
    <citation type="submission" date="2019-07" db="EMBL/GenBank/DDBJ databases">
        <authorList>
            <person name="Zhou L.-Y."/>
        </authorList>
    </citation>
    <scope>NUCLEOTIDE SEQUENCE [LARGE SCALE GENOMIC DNA]</scope>
    <source>
        <strain evidence="2 3">YIM 101269</strain>
    </source>
</reference>
<gene>
    <name evidence="2" type="ORF">FOJ82_11175</name>
</gene>
<feature type="domain" description="GP-PDE" evidence="1">
    <location>
        <begin position="2"/>
        <end position="238"/>
    </location>
</feature>
<protein>
    <submittedName>
        <fullName evidence="2">Glycerophosphodiester phosphodiesterase</fullName>
    </submittedName>
</protein>
<dbReference type="PROSITE" id="PS51704">
    <property type="entry name" value="GP_PDE"/>
    <property type="match status" value="1"/>
</dbReference>